<keyword evidence="4" id="KW-1185">Reference proteome</keyword>
<organism evidence="3 4">
    <name type="scientific">Miniimonas arenae</name>
    <dbReference type="NCBI Taxonomy" id="676201"/>
    <lineage>
        <taxon>Bacteria</taxon>
        <taxon>Bacillati</taxon>
        <taxon>Actinomycetota</taxon>
        <taxon>Actinomycetes</taxon>
        <taxon>Micrococcales</taxon>
        <taxon>Beutenbergiaceae</taxon>
        <taxon>Miniimonas</taxon>
    </lineage>
</organism>
<dbReference type="OrthoDB" id="4793808at2"/>
<dbReference type="InterPro" id="IPR000468">
    <property type="entry name" value="Barstar"/>
</dbReference>
<proteinExistence type="inferred from homology"/>
<comment type="caution">
    <text evidence="3">The sequence shown here is derived from an EMBL/GenBank/DDBJ whole genome shotgun (WGS) entry which is preliminary data.</text>
</comment>
<dbReference type="InterPro" id="IPR035905">
    <property type="entry name" value="Barstar-like_sf"/>
</dbReference>
<evidence type="ECO:0000313" key="4">
    <source>
        <dbReference type="Proteomes" id="UP000313849"/>
    </source>
</evidence>
<gene>
    <name evidence="3" type="ORF">FH969_14320</name>
</gene>
<evidence type="ECO:0000313" key="3">
    <source>
        <dbReference type="EMBL" id="TNU72885.1"/>
    </source>
</evidence>
<evidence type="ECO:0000259" key="2">
    <source>
        <dbReference type="Pfam" id="PF01337"/>
    </source>
</evidence>
<accession>A0A5C5BA63</accession>
<dbReference type="AlphaFoldDB" id="A0A5C5BA63"/>
<evidence type="ECO:0000256" key="1">
    <source>
        <dbReference type="ARBA" id="ARBA00006845"/>
    </source>
</evidence>
<dbReference type="Pfam" id="PF01337">
    <property type="entry name" value="Barstar"/>
    <property type="match status" value="1"/>
</dbReference>
<protein>
    <submittedName>
        <fullName evidence="3">Ribonuclease inhibitor</fullName>
    </submittedName>
</protein>
<feature type="domain" description="Barstar (barnase inhibitor)" evidence="2">
    <location>
        <begin position="1"/>
        <end position="75"/>
    </location>
</feature>
<dbReference type="Gene3D" id="3.30.370.10">
    <property type="entry name" value="Barstar-like"/>
    <property type="match status" value="1"/>
</dbReference>
<dbReference type="RefSeq" id="WP_139987850.1">
    <property type="nucleotide sequence ID" value="NZ_VENP01000088.1"/>
</dbReference>
<name>A0A5C5BA63_9MICO</name>
<sequence length="129" mass="14369">MTELVIDGARIDSIADLYDQLNDLLMTGEDWRMGASLDALNDVLYGGFGTLARLEEAPTFVWRDFAHSREALGVDATIAWWREKIARPGFDVARAQAAIRELEAGAGPTYADLVLEVFADHPRYRLELA</sequence>
<dbReference type="Proteomes" id="UP000313849">
    <property type="component" value="Unassembled WGS sequence"/>
</dbReference>
<reference evidence="3 4" key="1">
    <citation type="submission" date="2019-06" db="EMBL/GenBank/DDBJ databases">
        <title>Draft genome sequence of Miniimonas arenae KCTC 19750T isolated from sea sand.</title>
        <authorList>
            <person name="Park S.-J."/>
        </authorList>
    </citation>
    <scope>NUCLEOTIDE SEQUENCE [LARGE SCALE GENOMIC DNA]</scope>
    <source>
        <strain evidence="3 4">KCTC 19750</strain>
    </source>
</reference>
<comment type="similarity">
    <text evidence="1">Belongs to the barstar family.</text>
</comment>
<dbReference type="SUPFAM" id="SSF52038">
    <property type="entry name" value="Barstar-related"/>
    <property type="match status" value="1"/>
</dbReference>
<dbReference type="EMBL" id="VENP01000088">
    <property type="protein sequence ID" value="TNU72885.1"/>
    <property type="molecule type" value="Genomic_DNA"/>
</dbReference>